<organism evidence="1 2">
    <name type="scientific">Schinkia azotoformans MEV2011</name>
    <dbReference type="NCBI Taxonomy" id="1348973"/>
    <lineage>
        <taxon>Bacteria</taxon>
        <taxon>Bacillati</taxon>
        <taxon>Bacillota</taxon>
        <taxon>Bacilli</taxon>
        <taxon>Bacillales</taxon>
        <taxon>Bacillaceae</taxon>
        <taxon>Calidifontibacillus/Schinkia group</taxon>
        <taxon>Schinkia</taxon>
    </lineage>
</organism>
<dbReference type="AlphaFoldDB" id="A0A072NKT9"/>
<evidence type="ECO:0000313" key="1">
    <source>
        <dbReference type="EMBL" id="KEF38294.1"/>
    </source>
</evidence>
<accession>A0A072NKT9</accession>
<dbReference type="EMBL" id="JJRY01000008">
    <property type="protein sequence ID" value="KEF38294.1"/>
    <property type="molecule type" value="Genomic_DNA"/>
</dbReference>
<dbReference type="PATRIC" id="fig|1348973.3.peg.2251"/>
<protein>
    <submittedName>
        <fullName evidence="1">Uncharacterized protein</fullName>
    </submittedName>
</protein>
<proteinExistence type="predicted"/>
<dbReference type="Proteomes" id="UP000027936">
    <property type="component" value="Unassembled WGS sequence"/>
</dbReference>
<evidence type="ECO:0000313" key="2">
    <source>
        <dbReference type="Proteomes" id="UP000027936"/>
    </source>
</evidence>
<comment type="caution">
    <text evidence="1">The sequence shown here is derived from an EMBL/GenBank/DDBJ whole genome shotgun (WGS) entry which is preliminary data.</text>
</comment>
<reference evidence="1 2" key="1">
    <citation type="submission" date="2014-04" db="EMBL/GenBank/DDBJ databases">
        <title>Draft genome sequence of Bacillus azotoformans MEV2011, a (co-) denitrifying strain unable to grow in the presence of oxygen.</title>
        <authorList>
            <person name="Nielsen M."/>
            <person name="Schreiber L."/>
            <person name="Finster K."/>
            <person name="Schramm A."/>
        </authorList>
    </citation>
    <scope>NUCLEOTIDE SEQUENCE [LARGE SCALE GENOMIC DNA]</scope>
    <source>
        <strain evidence="1 2">MEV2011</strain>
    </source>
</reference>
<sequence length="52" mass="6137">MSKKSKTKRFYQQSADAMQRYHEKIPYYSTLAEAEEKQRKHEEQVNSSLGGI</sequence>
<gene>
    <name evidence="1" type="ORF">M670_02335</name>
</gene>
<name>A0A072NKT9_SCHAZ</name>
<dbReference type="RefSeq" id="WP_004431721.1">
    <property type="nucleotide sequence ID" value="NZ_JJRY01000008.1"/>
</dbReference>
<dbReference type="GeneID" id="89467353"/>